<organism evidence="2 3">
    <name type="scientific">Cryoendolithus antarcticus</name>
    <dbReference type="NCBI Taxonomy" id="1507870"/>
    <lineage>
        <taxon>Eukaryota</taxon>
        <taxon>Fungi</taxon>
        <taxon>Dikarya</taxon>
        <taxon>Ascomycota</taxon>
        <taxon>Pezizomycotina</taxon>
        <taxon>Dothideomycetes</taxon>
        <taxon>Dothideomycetidae</taxon>
        <taxon>Cladosporiales</taxon>
        <taxon>Cladosporiaceae</taxon>
        <taxon>Cryoendolithus</taxon>
    </lineage>
</organism>
<dbReference type="AlphaFoldDB" id="A0A1V8TQG1"/>
<gene>
    <name evidence="2" type="ORF">B0A48_01852</name>
</gene>
<feature type="region of interest" description="Disordered" evidence="1">
    <location>
        <begin position="439"/>
        <end position="519"/>
    </location>
</feature>
<dbReference type="EMBL" id="NAJO01000003">
    <property type="protein sequence ID" value="OQO13623.1"/>
    <property type="molecule type" value="Genomic_DNA"/>
</dbReference>
<dbReference type="Proteomes" id="UP000192596">
    <property type="component" value="Unassembled WGS sequence"/>
</dbReference>
<dbReference type="OrthoDB" id="3905772at2759"/>
<name>A0A1V8TQG1_9PEZI</name>
<evidence type="ECO:0000313" key="3">
    <source>
        <dbReference type="Proteomes" id="UP000192596"/>
    </source>
</evidence>
<protein>
    <submittedName>
        <fullName evidence="2">Uncharacterized protein</fullName>
    </submittedName>
</protein>
<evidence type="ECO:0000313" key="2">
    <source>
        <dbReference type="EMBL" id="OQO13623.1"/>
    </source>
</evidence>
<reference evidence="3" key="1">
    <citation type="submission" date="2017-03" db="EMBL/GenBank/DDBJ databases">
        <title>Genomes of endolithic fungi from Antarctica.</title>
        <authorList>
            <person name="Coleine C."/>
            <person name="Masonjones S."/>
            <person name="Stajich J.E."/>
        </authorList>
    </citation>
    <scope>NUCLEOTIDE SEQUENCE [LARGE SCALE GENOMIC DNA]</scope>
    <source>
        <strain evidence="3">CCFEE 5527</strain>
    </source>
</reference>
<sequence>MSLHGPSSPTFTTVDSSLGNISQAESLNRLELDTLFGLPIEGTIDNPIDAFRHQLPNYTDQQTYFLGPYGPYSARTLYYTKAITMKDKPTVIGSKSSFAQHGKKPNTGKITPYRPKPVTEIVQIKQGDTFIDTIPLTLLTRFSRVAKAKWPKPAAITTVAPAPELQSAAIKCAREIGVDITKPAAKTDAVSSAPASRAWADMAEDCQNDISDLVEGAKKGAVTESEEKLSQPAQALSAITLLLAGPKLLGLFLEGVDEQPTPASFRFVLRWMKSNKDTRHDERLMSFSDIALETVKLEKLVDVYAAALTFDVCPFPHALCKHILQRITTTSTGLDDFRFISYRLPLNDTIITRMLTAHFEHASAGAYPEGVAEAIENFVMGYDHDMDCLLYWDRFASIKQSSNYRQRQKLKEHAQQEKQKVLRVAFDEFAGPDALLETPAARTAKGANPAPKTTDADKPDGRRRNRRAQQHNGRANQEAQPVKQALGQIPWVIKPAAKPKKGSATGDAGEVSAKTKVVQ</sequence>
<proteinExistence type="predicted"/>
<feature type="compositionally biased region" description="Polar residues" evidence="1">
    <location>
        <begin position="470"/>
        <end position="479"/>
    </location>
</feature>
<comment type="caution">
    <text evidence="2">The sequence shown here is derived from an EMBL/GenBank/DDBJ whole genome shotgun (WGS) entry which is preliminary data.</text>
</comment>
<evidence type="ECO:0000256" key="1">
    <source>
        <dbReference type="SAM" id="MobiDB-lite"/>
    </source>
</evidence>
<dbReference type="InParanoid" id="A0A1V8TQG1"/>
<keyword evidence="3" id="KW-1185">Reference proteome</keyword>
<feature type="region of interest" description="Disordered" evidence="1">
    <location>
        <begin position="95"/>
        <end position="114"/>
    </location>
</feature>
<accession>A0A1V8TQG1</accession>